<keyword evidence="1" id="KW-0812">Transmembrane</keyword>
<name>A0AAE9MBU5_ACIPI</name>
<dbReference type="RefSeq" id="WP_086378118.1">
    <property type="nucleotide sequence ID" value="NZ_CP095407.1"/>
</dbReference>
<sequence length="272" mass="31712">MNKSAIFISIIIIGLILLLLLICIFGILYFYWGNSTSIKDSLSTTGSIFGAIATLGAAGVAAYLFNDWRDEKNYELENSLLTNILIDLKPIFIELHKIRSDSQNLRKIDSNLIVKTSYLERERIDMFKSIISLFPNIKIYCEIKGDKELINLYNIFDKHCFIMEDFFNELFFIRYRRYYEKVNNDNLLNNSNLSSVSSFDIFRPYSQSRKELLLIEIAEILNMFKKNSLGATIDNKVVFVSYESWLEETIKIHNQIQDYCIEHLKVSEGKTH</sequence>
<accession>A0AAE9MBU5</accession>
<protein>
    <recommendedName>
        <fullName evidence="4">DUF4760 domain-containing protein</fullName>
    </recommendedName>
</protein>
<keyword evidence="1" id="KW-1133">Transmembrane helix</keyword>
<evidence type="ECO:0008006" key="4">
    <source>
        <dbReference type="Google" id="ProtNLM"/>
    </source>
</evidence>
<feature type="transmembrane region" description="Helical" evidence="1">
    <location>
        <begin position="44"/>
        <end position="65"/>
    </location>
</feature>
<evidence type="ECO:0000313" key="3">
    <source>
        <dbReference type="Proteomes" id="UP001055514"/>
    </source>
</evidence>
<organism evidence="2 3">
    <name type="scientific">Acinetobacter pittii</name>
    <name type="common">Acinetobacter genomosp. 3</name>
    <dbReference type="NCBI Taxonomy" id="48296"/>
    <lineage>
        <taxon>Bacteria</taxon>
        <taxon>Pseudomonadati</taxon>
        <taxon>Pseudomonadota</taxon>
        <taxon>Gammaproteobacteria</taxon>
        <taxon>Moraxellales</taxon>
        <taxon>Moraxellaceae</taxon>
        <taxon>Acinetobacter</taxon>
        <taxon>Acinetobacter calcoaceticus/baumannii complex</taxon>
    </lineage>
</organism>
<keyword evidence="1" id="KW-0472">Membrane</keyword>
<dbReference type="Proteomes" id="UP001055514">
    <property type="component" value="Chromosome"/>
</dbReference>
<feature type="transmembrane region" description="Helical" evidence="1">
    <location>
        <begin position="7"/>
        <end position="32"/>
    </location>
</feature>
<evidence type="ECO:0000256" key="1">
    <source>
        <dbReference type="SAM" id="Phobius"/>
    </source>
</evidence>
<evidence type="ECO:0000313" key="2">
    <source>
        <dbReference type="EMBL" id="USU95886.1"/>
    </source>
</evidence>
<gene>
    <name evidence="2" type="ORF">MWH18_06405</name>
</gene>
<dbReference type="EMBL" id="CP095407">
    <property type="protein sequence ID" value="USU95886.1"/>
    <property type="molecule type" value="Genomic_DNA"/>
</dbReference>
<proteinExistence type="predicted"/>
<dbReference type="AlphaFoldDB" id="A0AAE9MBU5"/>
<reference evidence="2" key="1">
    <citation type="submission" date="2022-04" db="EMBL/GenBank/DDBJ databases">
        <title>Emergence of ST220 Acinetobacter pittii strain in bloodstream infection, which co-producing chromosomal NDM-1 and OXA-820 carbapenemases.</title>
        <authorList>
            <person name="Tian C."/>
            <person name="Xing M."/>
            <person name="Fu L."/>
            <person name="Xia D."/>
        </authorList>
    </citation>
    <scope>NUCLEOTIDE SEQUENCE</scope>
    <source>
        <strain evidence="2">TCM</strain>
    </source>
</reference>